<dbReference type="PANTHER" id="PTHR33389">
    <property type="entry name" value="FAMILY PROTEIN, PUTATIVE (DUF2921)-RELATED"/>
    <property type="match status" value="1"/>
</dbReference>
<dbReference type="InterPro" id="IPR057425">
    <property type="entry name" value="DUF2921_N"/>
</dbReference>
<feature type="transmembrane region" description="Helical" evidence="10">
    <location>
        <begin position="845"/>
        <end position="870"/>
    </location>
</feature>
<comment type="subcellular location">
    <subcellularLocation>
        <location evidence="2">Endomembrane system</location>
        <topology evidence="2">Multi-pass membrane protein</topology>
    </subcellularLocation>
</comment>
<keyword evidence="15" id="KW-1185">Reference proteome</keyword>
<keyword evidence="5" id="KW-0808">Transferase</keyword>
<keyword evidence="7" id="KW-0833">Ubl conjugation pathway</keyword>
<evidence type="ECO:0000256" key="11">
    <source>
        <dbReference type="SAM" id="SignalP"/>
    </source>
</evidence>
<dbReference type="PANTHER" id="PTHR33389:SF20">
    <property type="match status" value="1"/>
</dbReference>
<evidence type="ECO:0000256" key="8">
    <source>
        <dbReference type="ARBA" id="ARBA00022989"/>
    </source>
</evidence>
<dbReference type="OrthoDB" id="618601at2759"/>
<evidence type="ECO:0000313" key="14">
    <source>
        <dbReference type="EMBL" id="OMO57951.1"/>
    </source>
</evidence>
<name>A0A1R3GIQ5_9ROSI</name>
<accession>A0A1R3GIQ5</accession>
<feature type="transmembrane region" description="Helical" evidence="10">
    <location>
        <begin position="806"/>
        <end position="825"/>
    </location>
</feature>
<feature type="domain" description="SWEET-like" evidence="12">
    <location>
        <begin position="673"/>
        <end position="915"/>
    </location>
</feature>
<proteinExistence type="predicted"/>
<dbReference type="Pfam" id="PF11145">
    <property type="entry name" value="DUF2921"/>
    <property type="match status" value="1"/>
</dbReference>
<keyword evidence="6 10" id="KW-0812">Transmembrane</keyword>
<evidence type="ECO:0000256" key="4">
    <source>
        <dbReference type="ARBA" id="ARBA00012483"/>
    </source>
</evidence>
<feature type="transmembrane region" description="Helical" evidence="10">
    <location>
        <begin position="715"/>
        <end position="737"/>
    </location>
</feature>
<keyword evidence="9 10" id="KW-0472">Membrane</keyword>
<evidence type="ECO:0000256" key="10">
    <source>
        <dbReference type="SAM" id="Phobius"/>
    </source>
</evidence>
<dbReference type="Pfam" id="PF25333">
    <property type="entry name" value="DUF2921_N"/>
    <property type="match status" value="3"/>
</dbReference>
<evidence type="ECO:0000259" key="12">
    <source>
        <dbReference type="Pfam" id="PF11145"/>
    </source>
</evidence>
<evidence type="ECO:0000256" key="2">
    <source>
        <dbReference type="ARBA" id="ARBA00004127"/>
    </source>
</evidence>
<feature type="domain" description="DUF2921" evidence="13">
    <location>
        <begin position="596"/>
        <end position="660"/>
    </location>
</feature>
<feature type="chain" id="PRO_5012187383" description="RING-type E3 ubiquitin transferase" evidence="11">
    <location>
        <begin position="29"/>
        <end position="948"/>
    </location>
</feature>
<dbReference type="GO" id="GO:0061630">
    <property type="term" value="F:ubiquitin protein ligase activity"/>
    <property type="evidence" value="ECO:0007669"/>
    <property type="project" value="UniProtKB-EC"/>
</dbReference>
<dbReference type="EMBL" id="AWUE01022470">
    <property type="protein sequence ID" value="OMO57951.1"/>
    <property type="molecule type" value="Genomic_DNA"/>
</dbReference>
<feature type="domain" description="DUF2921" evidence="13">
    <location>
        <begin position="291"/>
        <end position="486"/>
    </location>
</feature>
<comment type="catalytic activity">
    <reaction evidence="1">
        <text>S-ubiquitinyl-[E2 ubiquitin-conjugating enzyme]-L-cysteine + [acceptor protein]-L-lysine = [E2 ubiquitin-conjugating enzyme]-L-cysteine + N(6)-ubiquitinyl-[acceptor protein]-L-lysine.</text>
        <dbReference type="EC" id="2.3.2.27"/>
    </reaction>
</comment>
<evidence type="ECO:0000256" key="1">
    <source>
        <dbReference type="ARBA" id="ARBA00000900"/>
    </source>
</evidence>
<dbReference type="EC" id="2.3.2.27" evidence="4"/>
<evidence type="ECO:0000259" key="13">
    <source>
        <dbReference type="Pfam" id="PF25333"/>
    </source>
</evidence>
<keyword evidence="11" id="KW-0732">Signal</keyword>
<dbReference type="Proteomes" id="UP000187203">
    <property type="component" value="Unassembled WGS sequence"/>
</dbReference>
<organism evidence="14 15">
    <name type="scientific">Corchorus olitorius</name>
    <dbReference type="NCBI Taxonomy" id="93759"/>
    <lineage>
        <taxon>Eukaryota</taxon>
        <taxon>Viridiplantae</taxon>
        <taxon>Streptophyta</taxon>
        <taxon>Embryophyta</taxon>
        <taxon>Tracheophyta</taxon>
        <taxon>Spermatophyta</taxon>
        <taxon>Magnoliopsida</taxon>
        <taxon>eudicotyledons</taxon>
        <taxon>Gunneridae</taxon>
        <taxon>Pentapetalae</taxon>
        <taxon>rosids</taxon>
        <taxon>malvids</taxon>
        <taxon>Malvales</taxon>
        <taxon>Malvaceae</taxon>
        <taxon>Grewioideae</taxon>
        <taxon>Apeibeae</taxon>
        <taxon>Corchorus</taxon>
    </lineage>
</organism>
<evidence type="ECO:0000256" key="3">
    <source>
        <dbReference type="ARBA" id="ARBA00004906"/>
    </source>
</evidence>
<evidence type="ECO:0000256" key="6">
    <source>
        <dbReference type="ARBA" id="ARBA00022692"/>
    </source>
</evidence>
<dbReference type="InterPro" id="IPR021319">
    <property type="entry name" value="DUF2921"/>
</dbReference>
<evidence type="ECO:0000256" key="5">
    <source>
        <dbReference type="ARBA" id="ARBA00022679"/>
    </source>
</evidence>
<feature type="domain" description="DUF2921" evidence="13">
    <location>
        <begin position="52"/>
        <end position="263"/>
    </location>
</feature>
<comment type="caution">
    <text evidence="14">The sequence shown here is derived from an EMBL/GenBank/DDBJ whole genome shotgun (WGS) entry which is preliminary data.</text>
</comment>
<comment type="pathway">
    <text evidence="3">Protein modification; protein ubiquitination.</text>
</comment>
<gene>
    <name evidence="14" type="ORF">COLO4_34966</name>
</gene>
<reference evidence="15" key="1">
    <citation type="submission" date="2013-09" db="EMBL/GenBank/DDBJ databases">
        <title>Corchorus olitorius genome sequencing.</title>
        <authorList>
            <person name="Alam M."/>
            <person name="Haque M.S."/>
            <person name="Islam M.S."/>
            <person name="Emdad E.M."/>
            <person name="Islam M.M."/>
            <person name="Ahmed B."/>
            <person name="Halim A."/>
            <person name="Hossen Q.M.M."/>
            <person name="Hossain M.Z."/>
            <person name="Ahmed R."/>
            <person name="Khan M.M."/>
            <person name="Islam R."/>
            <person name="Rashid M.M."/>
            <person name="Khan S.A."/>
            <person name="Rahman M.S."/>
            <person name="Alam M."/>
            <person name="Yahiya A.S."/>
            <person name="Khan M.S."/>
            <person name="Azam M.S."/>
            <person name="Haque T."/>
            <person name="Lashkar M.Z.H."/>
            <person name="Akhand A.I."/>
            <person name="Morshed G."/>
            <person name="Roy S."/>
            <person name="Uddin K.S."/>
            <person name="Rabeya T."/>
            <person name="Hossain A.S."/>
            <person name="Chowdhury A."/>
            <person name="Snigdha A.R."/>
            <person name="Mortoza M.S."/>
            <person name="Matin S.A."/>
            <person name="Hoque S.M.E."/>
            <person name="Islam M.K."/>
            <person name="Roy D.K."/>
            <person name="Haider R."/>
            <person name="Moosa M.M."/>
            <person name="Elias S.M."/>
            <person name="Hasan A.M."/>
            <person name="Jahan S."/>
            <person name="Shafiuddin M."/>
            <person name="Mahmood N."/>
            <person name="Shommy N.S."/>
        </authorList>
    </citation>
    <scope>NUCLEOTIDE SEQUENCE [LARGE SCALE GENOMIC DNA]</scope>
    <source>
        <strain evidence="15">cv. O-4</strain>
    </source>
</reference>
<evidence type="ECO:0000256" key="7">
    <source>
        <dbReference type="ARBA" id="ARBA00022786"/>
    </source>
</evidence>
<protein>
    <recommendedName>
        <fullName evidence="4">RING-type E3 ubiquitin transferase</fullName>
        <ecNumber evidence="4">2.3.2.27</ecNumber>
    </recommendedName>
</protein>
<evidence type="ECO:0000313" key="15">
    <source>
        <dbReference type="Proteomes" id="UP000187203"/>
    </source>
</evidence>
<dbReference type="GO" id="GO:0012505">
    <property type="term" value="C:endomembrane system"/>
    <property type="evidence" value="ECO:0007669"/>
    <property type="project" value="UniProtKB-SubCell"/>
</dbReference>
<dbReference type="STRING" id="93759.A0A1R3GIQ5"/>
<dbReference type="AlphaFoldDB" id="A0A1R3GIQ5"/>
<feature type="transmembrane region" description="Helical" evidence="10">
    <location>
        <begin position="679"/>
        <end position="703"/>
    </location>
</feature>
<keyword evidence="8 10" id="KW-1133">Transmembrane helix</keyword>
<feature type="signal peptide" evidence="11">
    <location>
        <begin position="1"/>
        <end position="28"/>
    </location>
</feature>
<feature type="transmembrane region" description="Helical" evidence="10">
    <location>
        <begin position="757"/>
        <end position="780"/>
    </location>
</feature>
<evidence type="ECO:0000256" key="9">
    <source>
        <dbReference type="ARBA" id="ARBA00023136"/>
    </source>
</evidence>
<sequence length="948" mass="107141">MNVQLFVFVVVFCTLVDLPASMGRSVNAYDIFRRTLPDSSVIIAYKRSNEIEKHCSPFLASASELKPDDKMNGRLWNELSFYLGDWEQEKDGVPLMQLHDAGFPQSSQSLTTSPLKLASFEVIDVNSVQHHKNTVSVKGILALGISRDSSYVYDMILGRRKNPGSSVMPIVFEGVYMETKENAGEGLLCLLGTSTSTLSTDRYESDEFSEFSHNLRPQLHFLEDDQILLVLRYPKTFKLTTRAIQGEMVSLNQQHGSRHFSKVYIYSQISGHMKYQFTSELLESRKFDPTPYQDKLIEDGPLKFTGGEFCAVLDFVSQKEAFNVVPNYRFNRSNMSQIHGKLGPFLLGKDMEATSGLTYDNIKLVFQHVKCEQDTISNSRGSGSAKVSAVLRAFPKESIIDLEAIRSTGLSGLTLTAEGIWNSSSGQLLMVGCEASVDSGLEGCNYQIAAYFPHAFSIKQRSFLFGSIYSLKKDISFDNPLFFDAMTGPTQFMNKHLWRAPYYNMSYKYSKIKLVDGFERRTLPYQNLTSVIKQSLFQYPALKDGGEPLDQLSMLARSLRIDGYVVSDQSDQLTDGQKSRIRIHVEVLSLGHFWGGEMHSIGCRKALVESISVERGQDCLIEVKIQYPAKNFQWKKHQSAKITIRSQRQEEDPLYFNLISLDADVTHSPGYETAINQEYLEVIICILMLAASIAIIWSQLLYMKADANIVPHISTFMLAAQILGYSLPLLCGAKVLLISKDSEAYGRWPHDHPALAILKVLEIIQNALLLVALLLTARLFHMVRESKKQPRPEGSPEIRYASKKKYFIQSIIVVSMFHILSSLAVRNNPDPVHLQPGKNLHMQPSWMTIIEGFVYWLQDMFLFTQILVYLTMETPVKSLRKAYYLGFTAIRLLVHFFDNVRDPILHPNVERSEFMSQNSTSALLAKYLLVGAEGKPETSVLVQTSEIL</sequence>